<name>A0A518BJ38_9BACT</name>
<dbReference type="EMBL" id="CP036287">
    <property type="protein sequence ID" value="QDU66984.1"/>
    <property type="molecule type" value="Genomic_DNA"/>
</dbReference>
<dbReference type="AlphaFoldDB" id="A0A518BJ38"/>
<reference evidence="1 2" key="1">
    <citation type="submission" date="2019-02" db="EMBL/GenBank/DDBJ databases">
        <title>Deep-cultivation of Planctomycetes and their phenomic and genomic characterization uncovers novel biology.</title>
        <authorList>
            <person name="Wiegand S."/>
            <person name="Jogler M."/>
            <person name="Boedeker C."/>
            <person name="Pinto D."/>
            <person name="Vollmers J."/>
            <person name="Rivas-Marin E."/>
            <person name="Kohn T."/>
            <person name="Peeters S.H."/>
            <person name="Heuer A."/>
            <person name="Rast P."/>
            <person name="Oberbeckmann S."/>
            <person name="Bunk B."/>
            <person name="Jeske O."/>
            <person name="Meyerdierks A."/>
            <person name="Storesund J.E."/>
            <person name="Kallscheuer N."/>
            <person name="Luecker S."/>
            <person name="Lage O.M."/>
            <person name="Pohl T."/>
            <person name="Merkel B.J."/>
            <person name="Hornburger P."/>
            <person name="Mueller R.-W."/>
            <person name="Bruemmer F."/>
            <person name="Labrenz M."/>
            <person name="Spormann A.M."/>
            <person name="Op den Camp H."/>
            <person name="Overmann J."/>
            <person name="Amann R."/>
            <person name="Jetten M.S.M."/>
            <person name="Mascher T."/>
            <person name="Medema M.H."/>
            <person name="Devos D.P."/>
            <person name="Kaster A.-K."/>
            <person name="Ovreas L."/>
            <person name="Rohde M."/>
            <person name="Galperin M.Y."/>
            <person name="Jogler C."/>
        </authorList>
    </citation>
    <scope>NUCLEOTIDE SEQUENCE [LARGE SCALE GENOMIC DNA]</scope>
    <source>
        <strain evidence="1 2">Pla133</strain>
    </source>
</reference>
<evidence type="ECO:0000313" key="1">
    <source>
        <dbReference type="EMBL" id="QDU66984.1"/>
    </source>
</evidence>
<dbReference type="KEGG" id="pbap:Pla133_20610"/>
<keyword evidence="2" id="KW-1185">Reference proteome</keyword>
<evidence type="ECO:0000313" key="2">
    <source>
        <dbReference type="Proteomes" id="UP000316921"/>
    </source>
</evidence>
<gene>
    <name evidence="1" type="ORF">Pla133_20610</name>
</gene>
<organism evidence="1 2">
    <name type="scientific">Engelhardtia mirabilis</name>
    <dbReference type="NCBI Taxonomy" id="2528011"/>
    <lineage>
        <taxon>Bacteria</taxon>
        <taxon>Pseudomonadati</taxon>
        <taxon>Planctomycetota</taxon>
        <taxon>Planctomycetia</taxon>
        <taxon>Planctomycetia incertae sedis</taxon>
        <taxon>Engelhardtia</taxon>
    </lineage>
</organism>
<sequence>MACRVAGLDYPLPKFPRVRLPQAGSIIPANGQSQPAPTGLP</sequence>
<proteinExistence type="predicted"/>
<protein>
    <submittedName>
        <fullName evidence="1">Uncharacterized protein</fullName>
    </submittedName>
</protein>
<accession>A0A518BJ38</accession>
<dbReference type="Proteomes" id="UP000316921">
    <property type="component" value="Chromosome"/>
</dbReference>